<evidence type="ECO:0000313" key="1">
    <source>
        <dbReference type="EMBL" id="GGH89337.1"/>
    </source>
</evidence>
<dbReference type="Proteomes" id="UP000637774">
    <property type="component" value="Unassembled WGS sequence"/>
</dbReference>
<accession>A0ABQ2AAX6</accession>
<sequence length="48" mass="5686">MQEFLLELGNGFSFVARQRIGVYYNKYKTSKMKYRWGSGMPSNNIIFN</sequence>
<reference evidence="2" key="1">
    <citation type="journal article" date="2019" name="Int. J. Syst. Evol. Microbiol.">
        <title>The Global Catalogue of Microorganisms (GCM) 10K type strain sequencing project: providing services to taxonomists for standard genome sequencing and annotation.</title>
        <authorList>
            <consortium name="The Broad Institute Genomics Platform"/>
            <consortium name="The Broad Institute Genome Sequencing Center for Infectious Disease"/>
            <person name="Wu L."/>
            <person name="Ma J."/>
        </authorList>
    </citation>
    <scope>NUCLEOTIDE SEQUENCE [LARGE SCALE GENOMIC DNA]</scope>
    <source>
        <strain evidence="2">CGMCC 1.14966</strain>
    </source>
</reference>
<proteinExistence type="predicted"/>
<name>A0ABQ2AAX6_9BACT</name>
<organism evidence="1 2">
    <name type="scientific">Hymenobacter frigidus</name>
    <dbReference type="NCBI Taxonomy" id="1524095"/>
    <lineage>
        <taxon>Bacteria</taxon>
        <taxon>Pseudomonadati</taxon>
        <taxon>Bacteroidota</taxon>
        <taxon>Cytophagia</taxon>
        <taxon>Cytophagales</taxon>
        <taxon>Hymenobacteraceae</taxon>
        <taxon>Hymenobacter</taxon>
    </lineage>
</organism>
<dbReference type="EMBL" id="BMGY01000040">
    <property type="protein sequence ID" value="GGH89337.1"/>
    <property type="molecule type" value="Genomic_DNA"/>
</dbReference>
<protein>
    <submittedName>
        <fullName evidence="1">Uncharacterized protein</fullName>
    </submittedName>
</protein>
<comment type="caution">
    <text evidence="1">The sequence shown here is derived from an EMBL/GenBank/DDBJ whole genome shotgun (WGS) entry which is preliminary data.</text>
</comment>
<evidence type="ECO:0000313" key="2">
    <source>
        <dbReference type="Proteomes" id="UP000637774"/>
    </source>
</evidence>
<keyword evidence="2" id="KW-1185">Reference proteome</keyword>
<gene>
    <name evidence="1" type="ORF">GCM10011495_32710</name>
</gene>
<dbReference type="RefSeq" id="WP_229749071.1">
    <property type="nucleotide sequence ID" value="NZ_BMGY01000040.1"/>
</dbReference>